<dbReference type="PROSITE" id="PS50896">
    <property type="entry name" value="LISH"/>
    <property type="match status" value="1"/>
</dbReference>
<reference evidence="2" key="1">
    <citation type="submission" date="2020-05" db="EMBL/GenBank/DDBJ databases">
        <title>Phylogenomic resolution of chytrid fungi.</title>
        <authorList>
            <person name="Stajich J.E."/>
            <person name="Amses K."/>
            <person name="Simmons R."/>
            <person name="Seto K."/>
            <person name="Myers J."/>
            <person name="Bonds A."/>
            <person name="Quandt C.A."/>
            <person name="Barry K."/>
            <person name="Liu P."/>
            <person name="Grigoriev I."/>
            <person name="Longcore J.E."/>
            <person name="James T.Y."/>
        </authorList>
    </citation>
    <scope>NUCLEOTIDE SEQUENCE</scope>
    <source>
        <strain evidence="2">JEL0513</strain>
    </source>
</reference>
<dbReference type="Gene3D" id="2.60.120.920">
    <property type="match status" value="1"/>
</dbReference>
<dbReference type="Pfam" id="PF00622">
    <property type="entry name" value="SPRY"/>
    <property type="match status" value="1"/>
</dbReference>
<dbReference type="EMBL" id="JADGJH010002271">
    <property type="protein sequence ID" value="KAJ3100601.1"/>
    <property type="molecule type" value="Genomic_DNA"/>
</dbReference>
<gene>
    <name evidence="2" type="ORF">HK100_004686</name>
</gene>
<sequence length="296" mass="32463">MTETRLDVILGQYTRWTLMAAGQPNESSTGTEIERELEPGSGGEPVAAFGLAHSSKPNGLAPLTMKLAKHKLVESVSGYENRIRFAGRSRQGSGFDVGVACSTVPFQPSSRFVYFEIRLVKCSSPQSSYSSIGIVSQQQQCVSHPGTEATSYGFKGNDGKKWHNNVSSPYSSKWKETDVVGCGFDFEKSCVFFTLNGRFLGTAFEKIPLTPVYPAVGVHDPNEIVEVNFSASADYPFTFDFAGFVQREKKTQQIQIKDTLLSAPVLHTIIKEHLLHSGYGETYASFKTKSSQDLGD</sequence>
<dbReference type="InterPro" id="IPR013320">
    <property type="entry name" value="ConA-like_dom_sf"/>
</dbReference>
<comment type="caution">
    <text evidence="2">The sequence shown here is derived from an EMBL/GenBank/DDBJ whole genome shotgun (WGS) entry which is preliminary data.</text>
</comment>
<dbReference type="InterPro" id="IPR003877">
    <property type="entry name" value="SPRY_dom"/>
</dbReference>
<dbReference type="PROSITE" id="PS50188">
    <property type="entry name" value="B302_SPRY"/>
    <property type="match status" value="1"/>
</dbReference>
<accession>A0AAD5SSK6</accession>
<dbReference type="SUPFAM" id="SSF49899">
    <property type="entry name" value="Concanavalin A-like lectins/glucanases"/>
    <property type="match status" value="1"/>
</dbReference>
<evidence type="ECO:0000313" key="3">
    <source>
        <dbReference type="Proteomes" id="UP001211907"/>
    </source>
</evidence>
<dbReference type="CDD" id="cd12885">
    <property type="entry name" value="SPRY_RanBP_like"/>
    <property type="match status" value="1"/>
</dbReference>
<proteinExistence type="predicted"/>
<dbReference type="InterPro" id="IPR050618">
    <property type="entry name" value="Ubq-SigPath_Reg"/>
</dbReference>
<dbReference type="InterPro" id="IPR043136">
    <property type="entry name" value="B30.2/SPRY_sf"/>
</dbReference>
<dbReference type="InterPro" id="IPR006594">
    <property type="entry name" value="LisH"/>
</dbReference>
<dbReference type="PANTHER" id="PTHR12864">
    <property type="entry name" value="RAN BINDING PROTEIN 9-RELATED"/>
    <property type="match status" value="1"/>
</dbReference>
<keyword evidence="3" id="KW-1185">Reference proteome</keyword>
<organism evidence="2 3">
    <name type="scientific">Physocladia obscura</name>
    <dbReference type="NCBI Taxonomy" id="109957"/>
    <lineage>
        <taxon>Eukaryota</taxon>
        <taxon>Fungi</taxon>
        <taxon>Fungi incertae sedis</taxon>
        <taxon>Chytridiomycota</taxon>
        <taxon>Chytridiomycota incertae sedis</taxon>
        <taxon>Chytridiomycetes</taxon>
        <taxon>Chytridiales</taxon>
        <taxon>Chytriomycetaceae</taxon>
        <taxon>Physocladia</taxon>
    </lineage>
</organism>
<dbReference type="Proteomes" id="UP001211907">
    <property type="component" value="Unassembled WGS sequence"/>
</dbReference>
<dbReference type="SMART" id="SM00449">
    <property type="entry name" value="SPRY"/>
    <property type="match status" value="1"/>
</dbReference>
<name>A0AAD5SSK6_9FUNG</name>
<protein>
    <recommendedName>
        <fullName evidence="1">B30.2/SPRY domain-containing protein</fullName>
    </recommendedName>
</protein>
<evidence type="ECO:0000259" key="1">
    <source>
        <dbReference type="PROSITE" id="PS50188"/>
    </source>
</evidence>
<evidence type="ECO:0000313" key="2">
    <source>
        <dbReference type="EMBL" id="KAJ3100601.1"/>
    </source>
</evidence>
<feature type="domain" description="B30.2/SPRY" evidence="1">
    <location>
        <begin position="33"/>
        <end position="234"/>
    </location>
</feature>
<dbReference type="InterPro" id="IPR044736">
    <property type="entry name" value="Gid1/RanBPM/SPLA_SPRY"/>
</dbReference>
<feature type="non-terminal residue" evidence="2">
    <location>
        <position position="1"/>
    </location>
</feature>
<dbReference type="InterPro" id="IPR001870">
    <property type="entry name" value="B30.2/SPRY"/>
</dbReference>
<dbReference type="AlphaFoldDB" id="A0AAD5SSK6"/>